<evidence type="ECO:0000256" key="5">
    <source>
        <dbReference type="ARBA" id="ARBA00022679"/>
    </source>
</evidence>
<dbReference type="InterPro" id="IPR036097">
    <property type="entry name" value="HisK_dim/P_sf"/>
</dbReference>
<keyword evidence="5" id="KW-0808">Transferase</keyword>
<dbReference type="AlphaFoldDB" id="A0AA87Y9X0"/>
<dbReference type="InterPro" id="IPR003594">
    <property type="entry name" value="HATPase_dom"/>
</dbReference>
<evidence type="ECO:0000313" key="13">
    <source>
        <dbReference type="Proteomes" id="UP000619512"/>
    </source>
</evidence>
<evidence type="ECO:0000256" key="2">
    <source>
        <dbReference type="ARBA" id="ARBA00004429"/>
    </source>
</evidence>
<evidence type="ECO:0000256" key="7">
    <source>
        <dbReference type="ARBA" id="ARBA00023012"/>
    </source>
</evidence>
<dbReference type="Pfam" id="PF00512">
    <property type="entry name" value="HisKA"/>
    <property type="match status" value="1"/>
</dbReference>
<dbReference type="SUPFAM" id="SSF52172">
    <property type="entry name" value="CheY-like"/>
    <property type="match status" value="2"/>
</dbReference>
<evidence type="ECO:0000259" key="10">
    <source>
        <dbReference type="PROSITE" id="PS50109"/>
    </source>
</evidence>
<dbReference type="InterPro" id="IPR003661">
    <property type="entry name" value="HisK_dim/P_dom"/>
</dbReference>
<comment type="catalytic activity">
    <reaction evidence="1">
        <text>ATP + protein L-histidine = ADP + protein N-phospho-L-histidine.</text>
        <dbReference type="EC" id="2.7.13.3"/>
    </reaction>
</comment>
<dbReference type="SUPFAM" id="SSF47384">
    <property type="entry name" value="Homodimeric domain of signal transducing histidine kinase"/>
    <property type="match status" value="1"/>
</dbReference>
<dbReference type="EC" id="2.7.13.3" evidence="3"/>
<keyword evidence="8" id="KW-0472">Membrane</keyword>
<dbReference type="Gene3D" id="6.10.250.690">
    <property type="match status" value="1"/>
</dbReference>
<comment type="caution">
    <text evidence="12">The sequence shown here is derived from an EMBL/GenBank/DDBJ whole genome shotgun (WGS) entry which is preliminary data.</text>
</comment>
<dbReference type="InterPro" id="IPR004358">
    <property type="entry name" value="Sig_transdc_His_kin-like_C"/>
</dbReference>
<evidence type="ECO:0000256" key="4">
    <source>
        <dbReference type="ARBA" id="ARBA00022553"/>
    </source>
</evidence>
<dbReference type="SMART" id="SM00388">
    <property type="entry name" value="HisKA"/>
    <property type="match status" value="1"/>
</dbReference>
<dbReference type="PANTHER" id="PTHR43547:SF2">
    <property type="entry name" value="HYBRID SIGNAL TRANSDUCTION HISTIDINE KINASE C"/>
    <property type="match status" value="1"/>
</dbReference>
<dbReference type="EMBL" id="BMWW01000002">
    <property type="protein sequence ID" value="GGY82415.1"/>
    <property type="molecule type" value="Genomic_DNA"/>
</dbReference>
<dbReference type="PANTHER" id="PTHR43547">
    <property type="entry name" value="TWO-COMPONENT HISTIDINE KINASE"/>
    <property type="match status" value="1"/>
</dbReference>
<organism evidence="12 13">
    <name type="scientific">Pseudoduganella plicata</name>
    <dbReference type="NCBI Taxonomy" id="321984"/>
    <lineage>
        <taxon>Bacteria</taxon>
        <taxon>Pseudomonadati</taxon>
        <taxon>Pseudomonadota</taxon>
        <taxon>Betaproteobacteria</taxon>
        <taxon>Burkholderiales</taxon>
        <taxon>Oxalobacteraceae</taxon>
        <taxon>Telluria group</taxon>
        <taxon>Pseudoduganella</taxon>
    </lineage>
</organism>
<dbReference type="PROSITE" id="PS50109">
    <property type="entry name" value="HIS_KIN"/>
    <property type="match status" value="1"/>
</dbReference>
<protein>
    <recommendedName>
        <fullName evidence="3">histidine kinase</fullName>
        <ecNumber evidence="3">2.7.13.3</ecNumber>
    </recommendedName>
</protein>
<evidence type="ECO:0000256" key="3">
    <source>
        <dbReference type="ARBA" id="ARBA00012438"/>
    </source>
</evidence>
<reference evidence="12" key="1">
    <citation type="journal article" date="2014" name="Int. J. Syst. Evol. Microbiol.">
        <title>Complete genome sequence of Corynebacterium casei LMG S-19264T (=DSM 44701T), isolated from a smear-ripened cheese.</title>
        <authorList>
            <consortium name="US DOE Joint Genome Institute (JGI-PGF)"/>
            <person name="Walter F."/>
            <person name="Albersmeier A."/>
            <person name="Kalinowski J."/>
            <person name="Ruckert C."/>
        </authorList>
    </citation>
    <scope>NUCLEOTIDE SEQUENCE</scope>
    <source>
        <strain evidence="12">KCTC 12344</strain>
    </source>
</reference>
<proteinExistence type="predicted"/>
<feature type="domain" description="Histidine kinase" evidence="10">
    <location>
        <begin position="154"/>
        <end position="373"/>
    </location>
</feature>
<sequence length="513" mass="55793">MYTRGIMKVSPHQSLILNVDDTDAARYAKTRILQRAGFNVIEAGSGTEALEKALAEGPDLVLLDTKLPDINGFEVCRRLKQDPHTAMVLVLQTSASYLASPDKVRALDSGADNYLFEPIEPDELVANVRALLRLGRVERELRDMDRRKDEFLAILAHELRNPLGPIRNAVELLRSLDPHVSAAQENARRVILRQTDHMVRLVDDLLDVSRISQGKIALRRTPVELRTLLHTAVETAEPNVSIRKHNLTVTLPDHDIWVDGDSVRLAQIVGNLLNNAAKFTPPGGRIALAVSEEDGNAVIRVTDNGIGIDPEHAASIFDLFAQAGHSPDRVQDGLGIGLSLVRTLVNLHGGDVRASSGGLDQGATFEVRLPVLHGTPQTAGASAAAEPERPADTYRILVVDDNMDSAEIVCALLQFAGHEVHMAHDGAGAIAAALQLAPDVIFLDIGLPDMSGVEVAEAMRRHPRLEKTVLVALTGYGQDKDRTGAMAAGFNRHLTKPVNMETLNETVRTLMQR</sequence>
<dbReference type="PRINTS" id="PR00344">
    <property type="entry name" value="BCTRLSENSOR"/>
</dbReference>
<dbReference type="Gene3D" id="1.10.287.130">
    <property type="match status" value="1"/>
</dbReference>
<dbReference type="Gene3D" id="3.40.50.2300">
    <property type="match status" value="2"/>
</dbReference>
<evidence type="ECO:0000313" key="12">
    <source>
        <dbReference type="EMBL" id="GGY82415.1"/>
    </source>
</evidence>
<dbReference type="Gene3D" id="3.30.565.10">
    <property type="entry name" value="Histidine kinase-like ATPase, C-terminal domain"/>
    <property type="match status" value="1"/>
</dbReference>
<dbReference type="InterPro" id="IPR005467">
    <property type="entry name" value="His_kinase_dom"/>
</dbReference>
<keyword evidence="7" id="KW-0902">Two-component regulatory system</keyword>
<dbReference type="Proteomes" id="UP000619512">
    <property type="component" value="Unassembled WGS sequence"/>
</dbReference>
<dbReference type="InterPro" id="IPR036890">
    <property type="entry name" value="HATPase_C_sf"/>
</dbReference>
<comment type="subcellular location">
    <subcellularLocation>
        <location evidence="2">Cell inner membrane</location>
        <topology evidence="2">Multi-pass membrane protein</topology>
    </subcellularLocation>
</comment>
<dbReference type="Pfam" id="PF02518">
    <property type="entry name" value="HATPase_c"/>
    <property type="match status" value="1"/>
</dbReference>
<dbReference type="PROSITE" id="PS50110">
    <property type="entry name" value="RESPONSE_REGULATORY"/>
    <property type="match status" value="2"/>
</dbReference>
<feature type="modified residue" description="4-aspartylphosphate" evidence="9">
    <location>
        <position position="444"/>
    </location>
</feature>
<dbReference type="InterPro" id="IPR011006">
    <property type="entry name" value="CheY-like_superfamily"/>
</dbReference>
<name>A0AA87Y9X0_9BURK</name>
<dbReference type="SMART" id="SM00448">
    <property type="entry name" value="REC"/>
    <property type="match status" value="2"/>
</dbReference>
<dbReference type="CDD" id="cd00082">
    <property type="entry name" value="HisKA"/>
    <property type="match status" value="1"/>
</dbReference>
<evidence type="ECO:0000256" key="9">
    <source>
        <dbReference type="PROSITE-ProRule" id="PRU00169"/>
    </source>
</evidence>
<dbReference type="SUPFAM" id="SSF55874">
    <property type="entry name" value="ATPase domain of HSP90 chaperone/DNA topoisomerase II/histidine kinase"/>
    <property type="match status" value="1"/>
</dbReference>
<dbReference type="GO" id="GO:0005886">
    <property type="term" value="C:plasma membrane"/>
    <property type="evidence" value="ECO:0007669"/>
    <property type="project" value="UniProtKB-SubCell"/>
</dbReference>
<dbReference type="Pfam" id="PF00072">
    <property type="entry name" value="Response_reg"/>
    <property type="match status" value="2"/>
</dbReference>
<feature type="modified residue" description="4-aspartylphosphate" evidence="9">
    <location>
        <position position="64"/>
    </location>
</feature>
<keyword evidence="4 9" id="KW-0597">Phosphoprotein</keyword>
<dbReference type="CDD" id="cd17580">
    <property type="entry name" value="REC_2_DhkD-like"/>
    <property type="match status" value="1"/>
</dbReference>
<dbReference type="GO" id="GO:0000155">
    <property type="term" value="F:phosphorelay sensor kinase activity"/>
    <property type="evidence" value="ECO:0007669"/>
    <property type="project" value="InterPro"/>
</dbReference>
<evidence type="ECO:0000256" key="6">
    <source>
        <dbReference type="ARBA" id="ARBA00022777"/>
    </source>
</evidence>
<dbReference type="SMART" id="SM00387">
    <property type="entry name" value="HATPase_c"/>
    <property type="match status" value="1"/>
</dbReference>
<gene>
    <name evidence="12" type="ORF">GCM10007388_14160</name>
</gene>
<feature type="domain" description="Response regulatory" evidence="11">
    <location>
        <begin position="15"/>
        <end position="132"/>
    </location>
</feature>
<dbReference type="FunFam" id="3.30.565.10:FF:000006">
    <property type="entry name" value="Sensor histidine kinase WalK"/>
    <property type="match status" value="1"/>
</dbReference>
<dbReference type="FunFam" id="1.10.287.130:FF:000001">
    <property type="entry name" value="Two-component sensor histidine kinase"/>
    <property type="match status" value="1"/>
</dbReference>
<accession>A0AA87Y9X0</accession>
<evidence type="ECO:0000256" key="8">
    <source>
        <dbReference type="ARBA" id="ARBA00023136"/>
    </source>
</evidence>
<evidence type="ECO:0000259" key="11">
    <source>
        <dbReference type="PROSITE" id="PS50110"/>
    </source>
</evidence>
<keyword evidence="6" id="KW-0418">Kinase</keyword>
<feature type="domain" description="Response regulatory" evidence="11">
    <location>
        <begin position="395"/>
        <end position="511"/>
    </location>
</feature>
<dbReference type="InterPro" id="IPR001789">
    <property type="entry name" value="Sig_transdc_resp-reg_receiver"/>
</dbReference>
<evidence type="ECO:0000256" key="1">
    <source>
        <dbReference type="ARBA" id="ARBA00000085"/>
    </source>
</evidence>
<reference evidence="12" key="2">
    <citation type="submission" date="2022-12" db="EMBL/GenBank/DDBJ databases">
        <authorList>
            <person name="Sun Q."/>
            <person name="Kim S."/>
        </authorList>
    </citation>
    <scope>NUCLEOTIDE SEQUENCE</scope>
    <source>
        <strain evidence="12">KCTC 12344</strain>
    </source>
</reference>